<evidence type="ECO:0000313" key="6">
    <source>
        <dbReference type="Proteomes" id="UP000886860"/>
    </source>
</evidence>
<dbReference type="EMBL" id="DVKS01000037">
    <property type="protein sequence ID" value="HIT40896.1"/>
    <property type="molecule type" value="Genomic_DNA"/>
</dbReference>
<dbReference type="SUPFAM" id="SSF160527">
    <property type="entry name" value="V-type ATPase subunit E-like"/>
    <property type="match status" value="1"/>
</dbReference>
<dbReference type="GO" id="GO:0046961">
    <property type="term" value="F:proton-transporting ATPase activity, rotational mechanism"/>
    <property type="evidence" value="ECO:0007669"/>
    <property type="project" value="InterPro"/>
</dbReference>
<dbReference type="Proteomes" id="UP000886860">
    <property type="component" value="Unassembled WGS sequence"/>
</dbReference>
<sequence length="197" mass="21497">MAGLEKIISQIRNESEEAAAGVVAAAEEKAQQILEQAKAEADEECAGILESSKRMTEEILKRGRSAADLKVRQGILAKKQELIGQVLSEALKEAKNLESERYFDAVVKLAAESAMEGHGTIYFSEADLKRLPEDLEERMNAAAAGKKAVLTIASEPREIEGGFVLSYGGIEENCSFDAIFDSAREQLQDVVHKILFP</sequence>
<proteinExistence type="inferred from homology"/>
<dbReference type="GO" id="GO:0042777">
    <property type="term" value="P:proton motive force-driven plasma membrane ATP synthesis"/>
    <property type="evidence" value="ECO:0007669"/>
    <property type="project" value="UniProtKB-UniRule"/>
</dbReference>
<dbReference type="InterPro" id="IPR002842">
    <property type="entry name" value="ATPase_V1_Esu"/>
</dbReference>
<dbReference type="GO" id="GO:0046933">
    <property type="term" value="F:proton-transporting ATP synthase activity, rotational mechanism"/>
    <property type="evidence" value="ECO:0007669"/>
    <property type="project" value="UniProtKB-UniRule"/>
</dbReference>
<evidence type="ECO:0000256" key="1">
    <source>
        <dbReference type="ARBA" id="ARBA00005901"/>
    </source>
</evidence>
<keyword evidence="2 4" id="KW-0813">Transport</keyword>
<keyword evidence="4" id="KW-0066">ATP synthesis</keyword>
<dbReference type="HAMAP" id="MF_00311">
    <property type="entry name" value="ATP_synth_E_arch"/>
    <property type="match status" value="1"/>
</dbReference>
<name>A0A9D1GHG3_9FIRM</name>
<reference evidence="5" key="1">
    <citation type="submission" date="2020-10" db="EMBL/GenBank/DDBJ databases">
        <authorList>
            <person name="Gilroy R."/>
        </authorList>
    </citation>
    <scope>NUCLEOTIDE SEQUENCE</scope>
    <source>
        <strain evidence="5">CHK123-3438</strain>
    </source>
</reference>
<comment type="similarity">
    <text evidence="1 4">Belongs to the V-ATPase E subunit family.</text>
</comment>
<evidence type="ECO:0000256" key="2">
    <source>
        <dbReference type="ARBA" id="ARBA00022448"/>
    </source>
</evidence>
<dbReference type="GO" id="GO:0033178">
    <property type="term" value="C:proton-transporting two-sector ATPase complex, catalytic domain"/>
    <property type="evidence" value="ECO:0007669"/>
    <property type="project" value="InterPro"/>
</dbReference>
<comment type="caution">
    <text evidence="5">The sequence shown here is derived from an EMBL/GenBank/DDBJ whole genome shotgun (WGS) entry which is preliminary data.</text>
</comment>
<evidence type="ECO:0000313" key="5">
    <source>
        <dbReference type="EMBL" id="HIT40896.1"/>
    </source>
</evidence>
<evidence type="ECO:0000256" key="3">
    <source>
        <dbReference type="ARBA" id="ARBA00023065"/>
    </source>
</evidence>
<dbReference type="AlphaFoldDB" id="A0A9D1GHG3"/>
<protein>
    <recommendedName>
        <fullName evidence="4">V-type proton ATPase subunit E</fullName>
    </recommendedName>
    <alternativeName>
        <fullName evidence="4">V-ATPase subunit E</fullName>
    </alternativeName>
</protein>
<reference evidence="5" key="2">
    <citation type="journal article" date="2021" name="PeerJ">
        <title>Extensive microbial diversity within the chicken gut microbiome revealed by metagenomics and culture.</title>
        <authorList>
            <person name="Gilroy R."/>
            <person name="Ravi A."/>
            <person name="Getino M."/>
            <person name="Pursley I."/>
            <person name="Horton D.L."/>
            <person name="Alikhan N.F."/>
            <person name="Baker D."/>
            <person name="Gharbi K."/>
            <person name="Hall N."/>
            <person name="Watson M."/>
            <person name="Adriaenssens E.M."/>
            <person name="Foster-Nyarko E."/>
            <person name="Jarju S."/>
            <person name="Secka A."/>
            <person name="Antonio M."/>
            <person name="Oren A."/>
            <person name="Chaudhuri R.R."/>
            <person name="La Ragione R."/>
            <person name="Hildebrand F."/>
            <person name="Pallen M.J."/>
        </authorList>
    </citation>
    <scope>NUCLEOTIDE SEQUENCE</scope>
    <source>
        <strain evidence="5">CHK123-3438</strain>
    </source>
</reference>
<organism evidence="5 6">
    <name type="scientific">Candidatus Caccovicinus merdipullorum</name>
    <dbReference type="NCBI Taxonomy" id="2840724"/>
    <lineage>
        <taxon>Bacteria</taxon>
        <taxon>Bacillati</taxon>
        <taxon>Bacillota</taxon>
        <taxon>Clostridia</taxon>
        <taxon>Eubacteriales</taxon>
        <taxon>Candidatus Caccovicinus</taxon>
    </lineage>
</organism>
<keyword evidence="4" id="KW-0375">Hydrogen ion transport</keyword>
<accession>A0A9D1GHG3</accession>
<dbReference type="GO" id="GO:0005524">
    <property type="term" value="F:ATP binding"/>
    <property type="evidence" value="ECO:0007669"/>
    <property type="project" value="UniProtKB-UniRule"/>
</dbReference>
<dbReference type="Pfam" id="PF01991">
    <property type="entry name" value="vATP-synt_E"/>
    <property type="match status" value="1"/>
</dbReference>
<dbReference type="InterPro" id="IPR038495">
    <property type="entry name" value="ATPase_E_C"/>
</dbReference>
<gene>
    <name evidence="4" type="primary">atpE</name>
    <name evidence="5" type="ORF">IAB60_02165</name>
</gene>
<comment type="function">
    <text evidence="4">Produces ATP from ADP in the presence of a proton gradient across the membrane.</text>
</comment>
<dbReference type="Gene3D" id="3.30.2320.30">
    <property type="entry name" value="ATP synthase, E subunit, C-terminal"/>
    <property type="match status" value="1"/>
</dbReference>
<keyword evidence="3 4" id="KW-0406">Ion transport</keyword>
<evidence type="ECO:0000256" key="4">
    <source>
        <dbReference type="HAMAP-Rule" id="MF_00311"/>
    </source>
</evidence>